<evidence type="ECO:0000313" key="3">
    <source>
        <dbReference type="WBParaSite" id="maker-uti_cns_0007364-snap-gene-0.9-mRNA-1"/>
    </source>
</evidence>
<dbReference type="PANTHER" id="PTHR24169:SF25">
    <property type="entry name" value="DORSAL-RELATED IMMUNITY FACTOR DIF-RELATED"/>
    <property type="match status" value="1"/>
</dbReference>
<dbReference type="InterPro" id="IPR037059">
    <property type="entry name" value="RHD_DNA_bind_dom_sf"/>
</dbReference>
<reference evidence="3" key="1">
    <citation type="submission" date="2016-11" db="UniProtKB">
        <authorList>
            <consortium name="WormBaseParasite"/>
        </authorList>
    </citation>
    <scope>IDENTIFICATION</scope>
</reference>
<accession>A0A1I8HPP7</accession>
<dbReference type="InterPro" id="IPR011539">
    <property type="entry name" value="RHD_DNA_bind_dom"/>
</dbReference>
<dbReference type="PANTHER" id="PTHR24169">
    <property type="entry name" value="NUCLEAR FACTOR NF-KAPPA-B PROTEIN"/>
    <property type="match status" value="1"/>
</dbReference>
<dbReference type="Gene3D" id="2.60.40.340">
    <property type="entry name" value="Rel homology domain (RHD), DNA-binding domain"/>
    <property type="match status" value="3"/>
</dbReference>
<dbReference type="GO" id="GO:0005737">
    <property type="term" value="C:cytoplasm"/>
    <property type="evidence" value="ECO:0007669"/>
    <property type="project" value="InterPro"/>
</dbReference>
<dbReference type="InterPro" id="IPR008967">
    <property type="entry name" value="p53-like_TF_DNA-bd_sf"/>
</dbReference>
<dbReference type="AlphaFoldDB" id="A0A1I8HPP7"/>
<dbReference type="GO" id="GO:0000978">
    <property type="term" value="F:RNA polymerase II cis-regulatory region sequence-specific DNA binding"/>
    <property type="evidence" value="ECO:0007669"/>
    <property type="project" value="TreeGrafter"/>
</dbReference>
<keyword evidence="2" id="KW-1185">Reference proteome</keyword>
<proteinExistence type="predicted"/>
<sequence length="710" mass="78606">ATTTQLIGRDVLLPEQPRILVLHEPQPLPKPPSLTIEEQPARFYRFRYESEIEKDSGRVGGLLLGRSSTDGNKSFVRVRVSDIDPAVHSQLQLTVCTVSAEEKAPHPYYLHGDHCSNGYFQLKKTVDSAIGGSEWEITFNRLAVICVTRKSQKDIERAVELRRANVPSLPDEQKKSIAVERLNPAEVPLTGGSLVAILTKTPTTGINKNDIKVDLQTLHGQSSAGSASAESTGSLRNFHLLVVRTPDMTSITRNDRLKCRLTVRSNGFESEDLEIVFFGKECGNVGSAGMLFELTVCTVSAEEKAPHPYYLHGDHCSNGYFQLKKPVDALRDSGVSLKQVTAVLPVASTAKNELRRKLHQIHVTMQQLQIHSPALGQQQLAGGYAKHLLSYEPDRNPMIAATSTQALLNEIEASEVEYCEYSGSVTASDETQVIGGDILLQAEPQLLSLKEPQPPSLTIEEQPARFYRFRYESEIEKDSSRVGGLLLGRSSTDGNKSFVRVRVSSIDQAVHSQLQLTVCTVSAEEKAPHPYYLHGDHCSNGYFQRNKSVDSLRDSGGEWEIAFERLAVICIIRKTKKDIENGMEARRRNVPQLPNCLTAPSTQYTTKNFGRIRLAFSLSFSDIFGKEWQLSTVFSDPIVKENKTIQVDCLNPVEVPKEGGSMLAIHTSTPTTGIQKSDIKIHFIVTNEATGDRTEFVVDVDVVKKNLGLL</sequence>
<protein>
    <submittedName>
        <fullName evidence="3">RHD domain-containing protein</fullName>
    </submittedName>
</protein>
<dbReference type="PROSITE" id="PS50254">
    <property type="entry name" value="REL_2"/>
    <property type="match status" value="2"/>
</dbReference>
<dbReference type="WBParaSite" id="maker-uti_cns_0007364-snap-gene-0.9-mRNA-1">
    <property type="protein sequence ID" value="maker-uti_cns_0007364-snap-gene-0.9-mRNA-1"/>
    <property type="gene ID" value="maker-uti_cns_0007364-snap-gene-0.9"/>
</dbReference>
<evidence type="ECO:0000259" key="1">
    <source>
        <dbReference type="PROSITE" id="PS50254"/>
    </source>
</evidence>
<dbReference type="Proteomes" id="UP000095280">
    <property type="component" value="Unplaced"/>
</dbReference>
<dbReference type="GO" id="GO:0000981">
    <property type="term" value="F:DNA-binding transcription factor activity, RNA polymerase II-specific"/>
    <property type="evidence" value="ECO:0007669"/>
    <property type="project" value="TreeGrafter"/>
</dbReference>
<organism evidence="2 3">
    <name type="scientific">Macrostomum lignano</name>
    <dbReference type="NCBI Taxonomy" id="282301"/>
    <lineage>
        <taxon>Eukaryota</taxon>
        <taxon>Metazoa</taxon>
        <taxon>Spiralia</taxon>
        <taxon>Lophotrochozoa</taxon>
        <taxon>Platyhelminthes</taxon>
        <taxon>Rhabditophora</taxon>
        <taxon>Macrostomorpha</taxon>
        <taxon>Macrostomida</taxon>
        <taxon>Macrostomidae</taxon>
        <taxon>Macrostomum</taxon>
    </lineage>
</organism>
<feature type="domain" description="RHD" evidence="1">
    <location>
        <begin position="452"/>
        <end position="645"/>
    </location>
</feature>
<dbReference type="SUPFAM" id="SSF49417">
    <property type="entry name" value="p53-like transcription factors"/>
    <property type="match status" value="2"/>
</dbReference>
<evidence type="ECO:0000313" key="2">
    <source>
        <dbReference type="Proteomes" id="UP000095280"/>
    </source>
</evidence>
<dbReference type="Pfam" id="PF00554">
    <property type="entry name" value="RHD_DNA_bind"/>
    <property type="match status" value="2"/>
</dbReference>
<dbReference type="InterPro" id="IPR000451">
    <property type="entry name" value="NFkB/Dor"/>
</dbReference>
<feature type="domain" description="RHD" evidence="1">
    <location>
        <begin position="29"/>
        <end position="226"/>
    </location>
</feature>
<name>A0A1I8HPP7_9PLAT</name>